<keyword evidence="2" id="KW-1133">Transmembrane helix</keyword>
<name>A0A4R6WEC4_9SPHI</name>
<evidence type="ECO:0000313" key="3">
    <source>
        <dbReference type="EMBL" id="TDQ78142.1"/>
    </source>
</evidence>
<dbReference type="AlphaFoldDB" id="A0A4R6WEC4"/>
<dbReference type="PROSITE" id="PS00194">
    <property type="entry name" value="THIOREDOXIN_1"/>
    <property type="match status" value="1"/>
</dbReference>
<accession>A0A4R6WEC4</accession>
<proteinExistence type="predicted"/>
<dbReference type="Gene3D" id="3.40.30.10">
    <property type="entry name" value="Glutaredoxin"/>
    <property type="match status" value="1"/>
</dbReference>
<dbReference type="Proteomes" id="UP000295292">
    <property type="component" value="Unassembled WGS sequence"/>
</dbReference>
<feature type="transmembrane region" description="Helical" evidence="2">
    <location>
        <begin position="28"/>
        <end position="46"/>
    </location>
</feature>
<organism evidence="3 4">
    <name type="scientific">Sphingobacterium yanglingense</name>
    <dbReference type="NCBI Taxonomy" id="1437280"/>
    <lineage>
        <taxon>Bacteria</taxon>
        <taxon>Pseudomonadati</taxon>
        <taxon>Bacteroidota</taxon>
        <taxon>Sphingobacteriia</taxon>
        <taxon>Sphingobacteriales</taxon>
        <taxon>Sphingobacteriaceae</taxon>
        <taxon>Sphingobacterium</taxon>
    </lineage>
</organism>
<keyword evidence="2" id="KW-0812">Transmembrane</keyword>
<dbReference type="InterPro" id="IPR036249">
    <property type="entry name" value="Thioredoxin-like_sf"/>
</dbReference>
<dbReference type="OrthoDB" id="793244at2"/>
<evidence type="ECO:0000256" key="2">
    <source>
        <dbReference type="SAM" id="Phobius"/>
    </source>
</evidence>
<dbReference type="InterPro" id="IPR017937">
    <property type="entry name" value="Thioredoxin_CS"/>
</dbReference>
<evidence type="ECO:0000313" key="4">
    <source>
        <dbReference type="Proteomes" id="UP000295292"/>
    </source>
</evidence>
<protein>
    <recommendedName>
        <fullName evidence="5">Thiol-disulfide isomerase/thioredoxin</fullName>
    </recommendedName>
</protein>
<keyword evidence="4" id="KW-1185">Reference proteome</keyword>
<evidence type="ECO:0000256" key="1">
    <source>
        <dbReference type="ARBA" id="ARBA00023284"/>
    </source>
</evidence>
<dbReference type="EMBL" id="SNYV01000013">
    <property type="protein sequence ID" value="TDQ78142.1"/>
    <property type="molecule type" value="Genomic_DNA"/>
</dbReference>
<dbReference type="SUPFAM" id="SSF52833">
    <property type="entry name" value="Thioredoxin-like"/>
    <property type="match status" value="1"/>
</dbReference>
<gene>
    <name evidence="3" type="ORF">CLV99_2120</name>
</gene>
<reference evidence="3 4" key="1">
    <citation type="submission" date="2019-03" db="EMBL/GenBank/DDBJ databases">
        <title>Genomic Encyclopedia of Archaeal and Bacterial Type Strains, Phase II (KMG-II): from individual species to whole genera.</title>
        <authorList>
            <person name="Goeker M."/>
        </authorList>
    </citation>
    <scope>NUCLEOTIDE SEQUENCE [LARGE SCALE GENOMIC DNA]</scope>
    <source>
        <strain evidence="3 4">DSM 28353</strain>
    </source>
</reference>
<dbReference type="RefSeq" id="WP_133584392.1">
    <property type="nucleotide sequence ID" value="NZ_SNYV01000013.1"/>
</dbReference>
<keyword evidence="2" id="KW-0472">Membrane</keyword>
<comment type="caution">
    <text evidence="3">The sequence shown here is derived from an EMBL/GenBank/DDBJ whole genome shotgun (WGS) entry which is preliminary data.</text>
</comment>
<evidence type="ECO:0008006" key="5">
    <source>
        <dbReference type="Google" id="ProtNLM"/>
    </source>
</evidence>
<keyword evidence="1" id="KW-0676">Redox-active center</keyword>
<sequence length="214" mass="24830">MKNFNGAGKELPKVQICAYVIKHIAYSLWPKACLIIFCVLFSWSLVSPAFGQEDKGLNEVQPLRIGQRIPDEFWAKEHLFFINGDTIRGTLEEHKGKMLVLDFWSSGCAPCLLHQKEIEHFKAMYPNELAVVMVNSKKTREKYDVLVKHINNGRFAKAGMHGLISIIEDTYLENMFSYYCFPSYFWINESGVLQTHTFRNLLDREYVPPFLLKK</sequence>